<dbReference type="Pfam" id="PF00488">
    <property type="entry name" value="MutS_V"/>
    <property type="match status" value="1"/>
</dbReference>
<gene>
    <name evidence="7" type="primary">mutS2</name>
    <name evidence="7" type="synonym">rqcU</name>
    <name evidence="11" type="ordered locus">TREPR_2244</name>
</gene>
<dbReference type="EC" id="3.1.-.-" evidence="7"/>
<comment type="similarity">
    <text evidence="7">Belongs to the DNA mismatch repair MutS family. MutS2 subfamily.</text>
</comment>
<dbReference type="SMART" id="SM00534">
    <property type="entry name" value="MUTSac"/>
    <property type="match status" value="1"/>
</dbReference>
<keyword evidence="7" id="KW-0255">Endonuclease</keyword>
<dbReference type="KEGG" id="tpi:TREPR_2244"/>
<dbReference type="GO" id="GO:0005524">
    <property type="term" value="F:ATP binding"/>
    <property type="evidence" value="ECO:0007669"/>
    <property type="project" value="UniProtKB-UniRule"/>
</dbReference>
<dbReference type="Pfam" id="PF20297">
    <property type="entry name" value="MSSS"/>
    <property type="match status" value="1"/>
</dbReference>
<dbReference type="InterPro" id="IPR036063">
    <property type="entry name" value="Smr_dom_sf"/>
</dbReference>
<protein>
    <recommendedName>
        <fullName evidence="7">Endonuclease MutS2</fullName>
        <ecNumber evidence="7">3.1.-.-</ecNumber>
    </recommendedName>
    <alternativeName>
        <fullName evidence="7">Ribosome-associated protein quality control-upstream factor</fullName>
        <shortName evidence="7">RQC-upstream factor</shortName>
        <shortName evidence="7">RqcU</shortName>
        <ecNumber evidence="7">3.6.4.-</ecNumber>
    </alternativeName>
</protein>
<dbReference type="PANTHER" id="PTHR48466">
    <property type="entry name" value="OS10G0509000 PROTEIN-RELATED"/>
    <property type="match status" value="1"/>
</dbReference>
<evidence type="ECO:0000256" key="2">
    <source>
        <dbReference type="ARBA" id="ARBA00022741"/>
    </source>
</evidence>
<keyword evidence="8" id="KW-0175">Coiled coil</keyword>
<evidence type="ECO:0000313" key="12">
    <source>
        <dbReference type="Proteomes" id="UP000009223"/>
    </source>
</evidence>
<feature type="coiled-coil region" evidence="8">
    <location>
        <begin position="581"/>
        <end position="625"/>
    </location>
</feature>
<evidence type="ECO:0000259" key="10">
    <source>
        <dbReference type="PROSITE" id="PS50828"/>
    </source>
</evidence>
<dbReference type="SUPFAM" id="SSF52540">
    <property type="entry name" value="P-loop containing nucleoside triphosphate hydrolases"/>
    <property type="match status" value="1"/>
</dbReference>
<accession>F5YIF9</accession>
<dbReference type="NCBIfam" id="TIGR01069">
    <property type="entry name" value="mutS2"/>
    <property type="match status" value="1"/>
</dbReference>
<keyword evidence="6 7" id="KW-0238">DNA-binding</keyword>
<evidence type="ECO:0000256" key="9">
    <source>
        <dbReference type="SAM" id="MobiDB-lite"/>
    </source>
</evidence>
<dbReference type="GO" id="GO:0016887">
    <property type="term" value="F:ATP hydrolysis activity"/>
    <property type="evidence" value="ECO:0007669"/>
    <property type="project" value="InterPro"/>
</dbReference>
<dbReference type="InterPro" id="IPR000432">
    <property type="entry name" value="DNA_mismatch_repair_MutS_C"/>
</dbReference>
<comment type="subunit">
    <text evidence="7">Homodimer. Binds to stalled ribosomes, contacting rRNA.</text>
</comment>
<feature type="domain" description="Smr" evidence="10">
    <location>
        <begin position="818"/>
        <end position="893"/>
    </location>
</feature>
<keyword evidence="4 7" id="KW-0067">ATP-binding</keyword>
<name>F5YIF9_TREPZ</name>
<dbReference type="Gene3D" id="3.40.50.300">
    <property type="entry name" value="P-loop containing nucleotide triphosphate hydrolases"/>
    <property type="match status" value="1"/>
</dbReference>
<dbReference type="PANTHER" id="PTHR48466:SF2">
    <property type="entry name" value="OS10G0509000 PROTEIN"/>
    <property type="match status" value="1"/>
</dbReference>
<keyword evidence="3 7" id="KW-0378">Hydrolase</keyword>
<evidence type="ECO:0000256" key="4">
    <source>
        <dbReference type="ARBA" id="ARBA00022840"/>
    </source>
</evidence>
<dbReference type="GO" id="GO:0004519">
    <property type="term" value="F:endonuclease activity"/>
    <property type="evidence" value="ECO:0007669"/>
    <property type="project" value="UniProtKB-UniRule"/>
</dbReference>
<dbReference type="InterPro" id="IPR002625">
    <property type="entry name" value="Smr_dom"/>
</dbReference>
<dbReference type="PROSITE" id="PS50828">
    <property type="entry name" value="SMR"/>
    <property type="match status" value="1"/>
</dbReference>
<dbReference type="EC" id="3.6.4.-" evidence="7"/>
<dbReference type="STRING" id="545694.TREPR_2244"/>
<dbReference type="InterPro" id="IPR045076">
    <property type="entry name" value="MutS"/>
</dbReference>
<evidence type="ECO:0000256" key="7">
    <source>
        <dbReference type="HAMAP-Rule" id="MF_00092"/>
    </source>
</evidence>
<dbReference type="GO" id="GO:0072344">
    <property type="term" value="P:rescue of stalled ribosome"/>
    <property type="evidence" value="ECO:0007669"/>
    <property type="project" value="UniProtKB-UniRule"/>
</dbReference>
<dbReference type="PIRSF" id="PIRSF005814">
    <property type="entry name" value="MutS_YshD"/>
    <property type="match status" value="1"/>
</dbReference>
<reference evidence="11 12" key="2">
    <citation type="journal article" date="2011" name="ISME J.">
        <title>RNA-seq reveals cooperative metabolic interactions between two termite-gut spirochete species in co-culture.</title>
        <authorList>
            <person name="Rosenthal A.Z."/>
            <person name="Matson E.G."/>
            <person name="Eldar A."/>
            <person name="Leadbetter J.R."/>
        </authorList>
    </citation>
    <scope>NUCLEOTIDE SEQUENCE [LARGE SCALE GENOMIC DNA]</scope>
    <source>
        <strain evidence="12">ATCC BAA-887 / DSM 12427 / ZAS-2</strain>
    </source>
</reference>
<evidence type="ECO:0000313" key="11">
    <source>
        <dbReference type="EMBL" id="AEF86074.1"/>
    </source>
</evidence>
<dbReference type="HOGENOM" id="CLU_011252_0_1_12"/>
<dbReference type="FunFam" id="3.40.50.300:FF:000830">
    <property type="entry name" value="Endonuclease MutS2"/>
    <property type="match status" value="1"/>
</dbReference>
<organism evidence="11 12">
    <name type="scientific">Treponema primitia (strain ATCC BAA-887 / DSM 12427 / ZAS-2)</name>
    <dbReference type="NCBI Taxonomy" id="545694"/>
    <lineage>
        <taxon>Bacteria</taxon>
        <taxon>Pseudomonadati</taxon>
        <taxon>Spirochaetota</taxon>
        <taxon>Spirochaetia</taxon>
        <taxon>Spirochaetales</taxon>
        <taxon>Treponemataceae</taxon>
        <taxon>Treponema</taxon>
    </lineage>
</organism>
<dbReference type="eggNOG" id="COG1193">
    <property type="taxonomic scope" value="Bacteria"/>
</dbReference>
<evidence type="ECO:0000256" key="5">
    <source>
        <dbReference type="ARBA" id="ARBA00022884"/>
    </source>
</evidence>
<keyword evidence="5 7" id="KW-0694">RNA-binding</keyword>
<feature type="binding site" evidence="7">
    <location>
        <begin position="393"/>
        <end position="400"/>
    </location>
    <ligand>
        <name>ATP</name>
        <dbReference type="ChEBI" id="CHEBI:30616"/>
    </ligand>
</feature>
<dbReference type="PROSITE" id="PS00486">
    <property type="entry name" value="DNA_MISMATCH_REPAIR_2"/>
    <property type="match status" value="1"/>
</dbReference>
<dbReference type="GO" id="GO:0043023">
    <property type="term" value="F:ribosomal large subunit binding"/>
    <property type="evidence" value="ECO:0007669"/>
    <property type="project" value="UniProtKB-UniRule"/>
</dbReference>
<dbReference type="SMART" id="SM00463">
    <property type="entry name" value="SMR"/>
    <property type="match status" value="1"/>
</dbReference>
<dbReference type="InterPro" id="IPR005747">
    <property type="entry name" value="MutS2"/>
</dbReference>
<dbReference type="Pfam" id="PF01713">
    <property type="entry name" value="Smr"/>
    <property type="match status" value="1"/>
</dbReference>
<feature type="compositionally biased region" description="Basic and acidic residues" evidence="9">
    <location>
        <begin position="692"/>
        <end position="710"/>
    </location>
</feature>
<evidence type="ECO:0000256" key="6">
    <source>
        <dbReference type="ARBA" id="ARBA00023125"/>
    </source>
</evidence>
<dbReference type="OrthoDB" id="9808166at2"/>
<comment type="function">
    <text evidence="7">Acts as a ribosome collision sensor, splitting the ribosome into its 2 subunits. Detects stalled/collided 70S ribosomes which it binds and splits by an ATP-hydrolysis driven conformational change. Acts upstream of the ribosome quality control system (RQC), a ribosome-associated complex that mediates the extraction of incompletely synthesized nascent chains from stalled ribosomes and their subsequent degradation. Probably generates substrates for RQC.</text>
</comment>
<proteinExistence type="inferred from homology"/>
<dbReference type="GO" id="GO:0019843">
    <property type="term" value="F:rRNA binding"/>
    <property type="evidence" value="ECO:0007669"/>
    <property type="project" value="UniProtKB-UniRule"/>
</dbReference>
<dbReference type="RefSeq" id="WP_015707946.1">
    <property type="nucleotide sequence ID" value="NC_015578.1"/>
</dbReference>
<evidence type="ECO:0000256" key="8">
    <source>
        <dbReference type="SAM" id="Coils"/>
    </source>
</evidence>
<keyword evidence="2 7" id="KW-0547">Nucleotide-binding</keyword>
<dbReference type="GO" id="GO:0140664">
    <property type="term" value="F:ATP-dependent DNA damage sensor activity"/>
    <property type="evidence" value="ECO:0007669"/>
    <property type="project" value="InterPro"/>
</dbReference>
<dbReference type="SUPFAM" id="SSF48334">
    <property type="entry name" value="DNA repair protein MutS, domain III"/>
    <property type="match status" value="1"/>
</dbReference>
<dbReference type="Proteomes" id="UP000009223">
    <property type="component" value="Chromosome"/>
</dbReference>
<keyword evidence="1 7" id="KW-0699">rRNA-binding</keyword>
<dbReference type="InterPro" id="IPR036187">
    <property type="entry name" value="DNA_mismatch_repair_MutS_sf"/>
</dbReference>
<dbReference type="Gene3D" id="3.30.1370.110">
    <property type="match status" value="1"/>
</dbReference>
<keyword evidence="7" id="KW-0540">Nuclease</keyword>
<dbReference type="GO" id="GO:0045910">
    <property type="term" value="P:negative regulation of DNA recombination"/>
    <property type="evidence" value="ECO:0007669"/>
    <property type="project" value="InterPro"/>
</dbReference>
<feature type="region of interest" description="Disordered" evidence="9">
    <location>
        <begin position="680"/>
        <end position="750"/>
    </location>
</feature>
<dbReference type="GO" id="GO:0006298">
    <property type="term" value="P:mismatch repair"/>
    <property type="evidence" value="ECO:0007669"/>
    <property type="project" value="InterPro"/>
</dbReference>
<dbReference type="HAMAP" id="MF_00092">
    <property type="entry name" value="MutS2"/>
    <property type="match status" value="1"/>
</dbReference>
<dbReference type="AlphaFoldDB" id="F5YIF9"/>
<dbReference type="InterPro" id="IPR046893">
    <property type="entry name" value="MSSS"/>
</dbReference>
<dbReference type="EMBL" id="CP001843">
    <property type="protein sequence ID" value="AEF86074.1"/>
    <property type="molecule type" value="Genomic_DNA"/>
</dbReference>
<evidence type="ECO:0000256" key="1">
    <source>
        <dbReference type="ARBA" id="ARBA00022730"/>
    </source>
</evidence>
<sequence length="894" mass="98191">MTEKTLELLEFSTVLSRVAALSLSEEAADLILQTRPVIDRDEVTHLKAQVQETLDRINSGDEEKRGSIPSIGTILPALEVEGTCLELEEAYALGLFVEQGEALKSWLIKGSEEITLNSIKNNTIHTKGSLGHGNKTSTLGSIKYYNNQGRSTRLEPETLNSIKKDTYIDTKAATPLQALCLLIPDCSAVSREVFRVLDRDGKLRDLPEFREIKRRIQGITRDLENAGSRYTGNEDKRRMLQSAIPSQRDGRMVLAVKANYRSRIRGIVHEVSSSGQTIFVEPEEVVEKNNELLIEQRRLEAEIRRVLREMTARLAESREILGVFHTKIVELETIRARAHHARETRGVFALDSSGDEGGDMVALKQARHPLLGSAAVPIDFLMDGTIRTVIITGPNTGGKTVALKTVGLFALMNQSGLALPSGEGTALPVFDGIYADIGDEQSLSQSLSTFSAHMTNIAAITASVTGRSLVLLDELGSGTDPEEGSAIAMAILDYLIEKKVRLLVTTHHGMLKNYGYTREGVENASVDFDSRTLSPTYRIVMGVPGESRAVDIAARNGLPEAMVRGARGYLAEERADVSALIRGLKEKHRELAAAHEERQEEETRLREERRAADLKELRLRQKELEIKSGGMGKFRELLSESRKTLENLVREVKEGELSRDKTLKVKEFLRALEEAVNAEETALETEESALSGERRRLEETYGREALETGNRKTRRNAGRKGAENAGVPGTGPGASATGQGGKEAPALGPGTEVLAGEQRSRGTVLRSAKKGAWVVELGSLKMTFNEQDLIPIARPAEARKPLIAPVEYAAAPQAFMELSLLGMRLEEALATLERQIDAAAMTGLHEFAVVHGKGDGILQRGVHEFLKNQPMVADYYFSRPELGGFGRTEVVLKE</sequence>
<reference evidence="12" key="1">
    <citation type="submission" date="2009-12" db="EMBL/GenBank/DDBJ databases">
        <title>Complete sequence of Treponema primitia strain ZAS-2.</title>
        <authorList>
            <person name="Tetu S.G."/>
            <person name="Matson E."/>
            <person name="Ren Q."/>
            <person name="Seshadri R."/>
            <person name="Elbourne L."/>
            <person name="Hassan K.A."/>
            <person name="Durkin A."/>
            <person name="Radune D."/>
            <person name="Mohamoud Y."/>
            <person name="Shay R."/>
            <person name="Jin S."/>
            <person name="Zhang X."/>
            <person name="Lucey K."/>
            <person name="Ballor N.R."/>
            <person name="Ottesen E."/>
            <person name="Rosenthal R."/>
            <person name="Allen A."/>
            <person name="Leadbetter J.R."/>
            <person name="Paulsen I.T."/>
        </authorList>
    </citation>
    <scope>NUCLEOTIDE SEQUENCE [LARGE SCALE GENOMIC DNA]</scope>
    <source>
        <strain evidence="12">ATCC BAA-887 / DSM 12427 / ZAS-2</strain>
    </source>
</reference>
<comment type="function">
    <text evidence="7">Endonuclease that is involved in the suppression of homologous recombination and thus may have a key role in the control of bacterial genetic diversity.</text>
</comment>
<dbReference type="GO" id="GO:0030983">
    <property type="term" value="F:mismatched DNA binding"/>
    <property type="evidence" value="ECO:0007669"/>
    <property type="project" value="InterPro"/>
</dbReference>
<dbReference type="InterPro" id="IPR027417">
    <property type="entry name" value="P-loop_NTPase"/>
</dbReference>
<keyword evidence="12" id="KW-1185">Reference proteome</keyword>
<evidence type="ECO:0000256" key="3">
    <source>
        <dbReference type="ARBA" id="ARBA00022801"/>
    </source>
</evidence>